<sequence length="42" mass="5010">MKCEFCQQSVLWLRDKKAKRLSVPLCVISLYFFRRRNGGNFA</sequence>
<dbReference type="EMBL" id="GBXM01037106">
    <property type="protein sequence ID" value="JAH71471.1"/>
    <property type="molecule type" value="Transcribed_RNA"/>
</dbReference>
<dbReference type="AlphaFoldDB" id="A0A0E9V0F5"/>
<reference evidence="1" key="2">
    <citation type="journal article" date="2015" name="Fish Shellfish Immunol.">
        <title>Early steps in the European eel (Anguilla anguilla)-Vibrio vulnificus interaction in the gills: Role of the RtxA13 toxin.</title>
        <authorList>
            <person name="Callol A."/>
            <person name="Pajuelo D."/>
            <person name="Ebbesson L."/>
            <person name="Teles M."/>
            <person name="MacKenzie S."/>
            <person name="Amaro C."/>
        </authorList>
    </citation>
    <scope>NUCLEOTIDE SEQUENCE</scope>
</reference>
<evidence type="ECO:0000313" key="1">
    <source>
        <dbReference type="EMBL" id="JAH71471.1"/>
    </source>
</evidence>
<name>A0A0E9V0F5_ANGAN</name>
<reference evidence="1" key="1">
    <citation type="submission" date="2014-11" db="EMBL/GenBank/DDBJ databases">
        <authorList>
            <person name="Amaro Gonzalez C."/>
        </authorList>
    </citation>
    <scope>NUCLEOTIDE SEQUENCE</scope>
</reference>
<accession>A0A0E9V0F5</accession>
<organism evidence="1">
    <name type="scientific">Anguilla anguilla</name>
    <name type="common">European freshwater eel</name>
    <name type="synonym">Muraena anguilla</name>
    <dbReference type="NCBI Taxonomy" id="7936"/>
    <lineage>
        <taxon>Eukaryota</taxon>
        <taxon>Metazoa</taxon>
        <taxon>Chordata</taxon>
        <taxon>Craniata</taxon>
        <taxon>Vertebrata</taxon>
        <taxon>Euteleostomi</taxon>
        <taxon>Actinopterygii</taxon>
        <taxon>Neopterygii</taxon>
        <taxon>Teleostei</taxon>
        <taxon>Anguilliformes</taxon>
        <taxon>Anguillidae</taxon>
        <taxon>Anguilla</taxon>
    </lineage>
</organism>
<proteinExistence type="predicted"/>
<protein>
    <submittedName>
        <fullName evidence="1">Uncharacterized protein</fullName>
    </submittedName>
</protein>